<evidence type="ECO:0000313" key="4">
    <source>
        <dbReference type="Proteomes" id="UP000186868"/>
    </source>
</evidence>
<feature type="region of interest" description="Disordered" evidence="1">
    <location>
        <begin position="59"/>
        <end position="95"/>
    </location>
</feature>
<dbReference type="InterPro" id="IPR013429">
    <property type="entry name" value="Regulatory_FmdB_Zinc_ribbon"/>
</dbReference>
<dbReference type="EMBL" id="MRCB01000010">
    <property type="protein sequence ID" value="OKH23249.1"/>
    <property type="molecule type" value="Genomic_DNA"/>
</dbReference>
<keyword evidence="4" id="KW-1185">Reference proteome</keyword>
<gene>
    <name evidence="3" type="ORF">NIES593_10435</name>
</gene>
<dbReference type="RefSeq" id="WP_073599527.1">
    <property type="nucleotide sequence ID" value="NZ_MRCB01000010.1"/>
</dbReference>
<dbReference type="SMART" id="SM00834">
    <property type="entry name" value="CxxC_CXXC_SSSS"/>
    <property type="match status" value="1"/>
</dbReference>
<sequence length="95" mass="10969">MPLYEFRCDSCGEFEAWRTIAELSSEPMLCPSCEGVAKRLFSPPNINLNVGSFQVKKRNAREPKLVKREQEPEKPKYQSPQSGRPWMLGHSPPRY</sequence>
<evidence type="ECO:0000259" key="2">
    <source>
        <dbReference type="SMART" id="SM00834"/>
    </source>
</evidence>
<name>A0A1U7HI66_9CYAN</name>
<proteinExistence type="predicted"/>
<protein>
    <recommendedName>
        <fullName evidence="2">Putative regulatory protein FmdB zinc ribbon domain-containing protein</fullName>
    </recommendedName>
</protein>
<feature type="domain" description="Putative regulatory protein FmdB zinc ribbon" evidence="2">
    <location>
        <begin position="1"/>
        <end position="42"/>
    </location>
</feature>
<dbReference type="Pfam" id="PF09723">
    <property type="entry name" value="Zn_ribbon_8"/>
    <property type="match status" value="1"/>
</dbReference>
<evidence type="ECO:0000313" key="3">
    <source>
        <dbReference type="EMBL" id="OKH23249.1"/>
    </source>
</evidence>
<reference evidence="3 4" key="1">
    <citation type="submission" date="2016-11" db="EMBL/GenBank/DDBJ databases">
        <title>Draft Genome Sequences of Nine Cyanobacterial Strains from Diverse Habitats.</title>
        <authorList>
            <person name="Zhu T."/>
            <person name="Hou S."/>
            <person name="Lu X."/>
            <person name="Hess W.R."/>
        </authorList>
    </citation>
    <scope>NUCLEOTIDE SEQUENCE [LARGE SCALE GENOMIC DNA]</scope>
    <source>
        <strain evidence="3 4">NIES-593</strain>
    </source>
</reference>
<feature type="compositionally biased region" description="Basic and acidic residues" evidence="1">
    <location>
        <begin position="60"/>
        <end position="76"/>
    </location>
</feature>
<dbReference type="NCBIfam" id="TIGR02605">
    <property type="entry name" value="CxxC_CxxC_SSSS"/>
    <property type="match status" value="1"/>
</dbReference>
<dbReference type="Proteomes" id="UP000186868">
    <property type="component" value="Unassembled WGS sequence"/>
</dbReference>
<organism evidence="3 4">
    <name type="scientific">Hydrococcus rivularis NIES-593</name>
    <dbReference type="NCBI Taxonomy" id="1921803"/>
    <lineage>
        <taxon>Bacteria</taxon>
        <taxon>Bacillati</taxon>
        <taxon>Cyanobacteriota</taxon>
        <taxon>Cyanophyceae</taxon>
        <taxon>Pleurocapsales</taxon>
        <taxon>Hydrococcaceae</taxon>
        <taxon>Hydrococcus</taxon>
    </lineage>
</organism>
<dbReference type="STRING" id="1921803.NIES593_10435"/>
<accession>A0A1U7HI66</accession>
<dbReference type="AlphaFoldDB" id="A0A1U7HI66"/>
<evidence type="ECO:0000256" key="1">
    <source>
        <dbReference type="SAM" id="MobiDB-lite"/>
    </source>
</evidence>
<comment type="caution">
    <text evidence="3">The sequence shown here is derived from an EMBL/GenBank/DDBJ whole genome shotgun (WGS) entry which is preliminary data.</text>
</comment>
<dbReference type="OrthoDB" id="9813321at2"/>